<evidence type="ECO:0000259" key="2">
    <source>
        <dbReference type="Pfam" id="PF00561"/>
    </source>
</evidence>
<dbReference type="EMBL" id="CM026432">
    <property type="protein sequence ID" value="KAG0557227.1"/>
    <property type="molecule type" value="Genomic_DNA"/>
</dbReference>
<dbReference type="Gene3D" id="3.40.50.1820">
    <property type="entry name" value="alpha/beta hydrolase"/>
    <property type="match status" value="1"/>
</dbReference>
<evidence type="ECO:0000313" key="3">
    <source>
        <dbReference type="EMBL" id="KAG0557226.1"/>
    </source>
</evidence>
<feature type="region of interest" description="Disordered" evidence="1">
    <location>
        <begin position="626"/>
        <end position="649"/>
    </location>
</feature>
<dbReference type="InterPro" id="IPR000073">
    <property type="entry name" value="AB_hydrolase_1"/>
</dbReference>
<dbReference type="EMBL" id="CM026432">
    <property type="protein sequence ID" value="KAG0557226.1"/>
    <property type="molecule type" value="Genomic_DNA"/>
</dbReference>
<feature type="domain" description="AB hydrolase-1" evidence="2">
    <location>
        <begin position="226"/>
        <end position="506"/>
    </location>
</feature>
<gene>
    <name evidence="3" type="ORF">KC19_11G111800</name>
</gene>
<accession>A0A8T0GCU1</accession>
<dbReference type="EMBL" id="CM026432">
    <property type="protein sequence ID" value="KAG0557228.1"/>
    <property type="molecule type" value="Genomic_DNA"/>
</dbReference>
<evidence type="ECO:0000313" key="4">
    <source>
        <dbReference type="Proteomes" id="UP000822688"/>
    </source>
</evidence>
<reference evidence="3 4" key="1">
    <citation type="submission" date="2020-06" db="EMBL/GenBank/DDBJ databases">
        <title>WGS assembly of Ceratodon purpureus strain R40.</title>
        <authorList>
            <person name="Carey S.B."/>
            <person name="Jenkins J."/>
            <person name="Shu S."/>
            <person name="Lovell J.T."/>
            <person name="Sreedasyam A."/>
            <person name="Maumus F."/>
            <person name="Tiley G.P."/>
            <person name="Fernandez-Pozo N."/>
            <person name="Barry K."/>
            <person name="Chen C."/>
            <person name="Wang M."/>
            <person name="Lipzen A."/>
            <person name="Daum C."/>
            <person name="Saski C.A."/>
            <person name="Payton A.C."/>
            <person name="Mcbreen J.C."/>
            <person name="Conrad R.E."/>
            <person name="Kollar L.M."/>
            <person name="Olsson S."/>
            <person name="Huttunen S."/>
            <person name="Landis J.B."/>
            <person name="Wickett N.J."/>
            <person name="Johnson M.G."/>
            <person name="Rensing S.A."/>
            <person name="Grimwood J."/>
            <person name="Schmutz J."/>
            <person name="Mcdaniel S.F."/>
        </authorList>
    </citation>
    <scope>NUCLEOTIDE SEQUENCE [LARGE SCALE GENOMIC DNA]</scope>
    <source>
        <strain evidence="3 4">R40</strain>
    </source>
</reference>
<evidence type="ECO:0000256" key="1">
    <source>
        <dbReference type="SAM" id="MobiDB-lite"/>
    </source>
</evidence>
<dbReference type="InterPro" id="IPR029058">
    <property type="entry name" value="AB_hydrolase_fold"/>
</dbReference>
<dbReference type="AlphaFoldDB" id="A0A8T0GCU1"/>
<keyword evidence="4" id="KW-1185">Reference proteome</keyword>
<dbReference type="PANTHER" id="PTHR45763">
    <property type="entry name" value="HYDROLASE, ALPHA/BETA FOLD FAMILY PROTEIN, EXPRESSED-RELATED"/>
    <property type="match status" value="1"/>
</dbReference>
<dbReference type="Proteomes" id="UP000822688">
    <property type="component" value="Chromosome 11"/>
</dbReference>
<organism evidence="3 4">
    <name type="scientific">Ceratodon purpureus</name>
    <name type="common">Fire moss</name>
    <name type="synonym">Dicranum purpureum</name>
    <dbReference type="NCBI Taxonomy" id="3225"/>
    <lineage>
        <taxon>Eukaryota</taxon>
        <taxon>Viridiplantae</taxon>
        <taxon>Streptophyta</taxon>
        <taxon>Embryophyta</taxon>
        <taxon>Bryophyta</taxon>
        <taxon>Bryophytina</taxon>
        <taxon>Bryopsida</taxon>
        <taxon>Dicranidae</taxon>
        <taxon>Pseudoditrichales</taxon>
        <taxon>Ditrichaceae</taxon>
        <taxon>Ceratodon</taxon>
    </lineage>
</organism>
<feature type="region of interest" description="Disordered" evidence="1">
    <location>
        <begin position="1"/>
        <end position="32"/>
    </location>
</feature>
<dbReference type="Pfam" id="PF00561">
    <property type="entry name" value="Abhydrolase_1"/>
    <property type="match status" value="1"/>
</dbReference>
<protein>
    <recommendedName>
        <fullName evidence="2">AB hydrolase-1 domain-containing protein</fullName>
    </recommendedName>
</protein>
<name>A0A8T0GCU1_CERPU</name>
<dbReference type="SUPFAM" id="SSF53474">
    <property type="entry name" value="alpha/beta-Hydrolases"/>
    <property type="match status" value="1"/>
</dbReference>
<comment type="caution">
    <text evidence="3">The sequence shown here is derived from an EMBL/GenBank/DDBJ whole genome shotgun (WGS) entry which is preliminary data.</text>
</comment>
<sequence length="649" mass="71736">MEGEAFDPSPQSSMEREAKQAEDVTMSGDGSGDIFAKEEVVERGMDQPVEGAQTWKDMVQSKVQPLLEHPYVAQSAETVRQTIGQGTAKLQPIVNHPYVQKSTEMLSKSAEQVSSSAAQVKPLVGSKLQPVVGKASETVQLGKDTAKKIYNKEEGYEPAKVAPYFAGSLGVLILFILLAGWSTSDGSSKYNVDVSKIVAEKIKLPNGRHIAYVEQGASREDAKHNILFAHGLLSSRLLGLSGVNEDLLKKYSVRFVSYDRPGIGQSDPHLKRTLNSSAEDMADIADSLGMGNKFWVMAHSGGAAYAWAALHYIPNRLAGVAMLGPLMNPYAKNTTKEESKAMWAGIGGLKSTFQFARNLPSFVPGKLNKSGVKKVNKYMKNTKKRVNSKDRALLETDAFGEAWERATRESVRSGDPKPHAQDIILQAQDWGFQLSDIRPKPAKKSFFKRIFGIFGGSELPGFSGPIHIFHGTEDKMVPLVMSEYVKRILPQVELHKLEGEGHYSWFFNCDRCQRELFKTLFGEVAGLEELDNPVVPDETTTEAEPQKVEEIVEAKVEEPVKHHEHVKPEGYFAQGPAKPEEGPLNDLAIAQKEAEKIALFKEAGQIPPIESSIGISPEQYDELQRINDAKHEEIEHEIEKKNEAKNDEL</sequence>
<dbReference type="PANTHER" id="PTHR45763:SF8">
    <property type="entry name" value="ALPHA_BETA-HYDROLASES SUPERFAMILY PROTEIN"/>
    <property type="match status" value="1"/>
</dbReference>
<proteinExistence type="predicted"/>